<dbReference type="PANTHER" id="PTHR22925:SF3">
    <property type="entry name" value="GLYCOSYL HYDROLASE FAMILY PROTEIN 43"/>
    <property type="match status" value="1"/>
</dbReference>
<dbReference type="CDD" id="cd23458">
    <property type="entry name" value="beta-trefoil_Ricin_AgaB34-like"/>
    <property type="match status" value="1"/>
</dbReference>
<comment type="similarity">
    <text evidence="1 4">Belongs to the glycosyl hydrolase 43 family.</text>
</comment>
<dbReference type="SUPFAM" id="SSF50370">
    <property type="entry name" value="Ricin B-like lectins"/>
    <property type="match status" value="1"/>
</dbReference>
<proteinExistence type="inferred from homology"/>
<comment type="caution">
    <text evidence="7">The sequence shown here is derived from an EMBL/GenBank/DDBJ whole genome shotgun (WGS) entry which is preliminary data.</text>
</comment>
<protein>
    <submittedName>
        <fullName evidence="7">Family 43 glycosylhydrolase</fullName>
    </submittedName>
</protein>
<dbReference type="Gene3D" id="2.80.10.50">
    <property type="match status" value="1"/>
</dbReference>
<dbReference type="InterPro" id="IPR023296">
    <property type="entry name" value="Glyco_hydro_beta-prop_sf"/>
</dbReference>
<dbReference type="InterPro" id="IPR000772">
    <property type="entry name" value="Ricin_B_lectin"/>
</dbReference>
<sequence length="486" mass="54200">MRRALHIIIGLAVAACVGLLPAHPAAGEPGAAAPATVTNGVRFTDSAGRVLHGHGGGVIKTGRYYYWFGENPHPNNRFRYISVYRSTDLRTWTFRNHVLTQSSARELRVATLWRPKVVHNARTGQYVLFLRKERKEGDFGQGRVAIATSRTVDGDYTYRRSFRPLGYKSFDMTVFRDDDGRAYLISTTNKQQDLTVFRLTPDYLRVAARVTTLRGVQREAQAVFKRNGVYFLLSSGVTGWQPNQARYSTARSMAGPWSRQADVGDSITYGSQSAFVLPVRGRTTTSYLYMGDRHANAWGGRVKDSEYVWLPLRFPSARTLSMRWHPRVFVDTATGVVRGAGSGHAYEELRARHSGKCLAARWSRADGAGVMQRSCGVAKDQNQHWQVRSLGNGYHRLVVRYSHKCLTVPGSSTADGTRITQRACGTGANQQWRITDLGGGRHRITARHSGRCLDIRHGSTADGARAVQYTCKGSPNQQWWRAGAPY</sequence>
<feature type="chain" id="PRO_5047165783" evidence="5">
    <location>
        <begin position="27"/>
        <end position="486"/>
    </location>
</feature>
<evidence type="ECO:0000313" key="7">
    <source>
        <dbReference type="EMBL" id="KAF4411041.1"/>
    </source>
</evidence>
<gene>
    <name evidence="7" type="ORF">GCU69_00550</name>
</gene>
<keyword evidence="8" id="KW-1185">Reference proteome</keyword>
<organism evidence="7 8">
    <name type="scientific">Streptomyces lycii</name>
    <dbReference type="NCBI Taxonomy" id="2654337"/>
    <lineage>
        <taxon>Bacteria</taxon>
        <taxon>Bacillati</taxon>
        <taxon>Actinomycetota</taxon>
        <taxon>Actinomycetes</taxon>
        <taxon>Kitasatosporales</taxon>
        <taxon>Streptomycetaceae</taxon>
        <taxon>Streptomyces</taxon>
    </lineage>
</organism>
<keyword evidence="3 4" id="KW-0326">Glycosidase</keyword>
<evidence type="ECO:0000256" key="5">
    <source>
        <dbReference type="SAM" id="SignalP"/>
    </source>
</evidence>
<evidence type="ECO:0000256" key="3">
    <source>
        <dbReference type="ARBA" id="ARBA00023295"/>
    </source>
</evidence>
<dbReference type="PROSITE" id="PS50231">
    <property type="entry name" value="RICIN_B_LECTIN"/>
    <property type="match status" value="1"/>
</dbReference>
<dbReference type="Gene3D" id="2.115.10.20">
    <property type="entry name" value="Glycosyl hydrolase domain, family 43"/>
    <property type="match status" value="1"/>
</dbReference>
<feature type="signal peptide" evidence="5">
    <location>
        <begin position="1"/>
        <end position="26"/>
    </location>
</feature>
<dbReference type="Pfam" id="PF00652">
    <property type="entry name" value="Ricin_B_lectin"/>
    <property type="match status" value="1"/>
</dbReference>
<keyword evidence="5" id="KW-0732">Signal</keyword>
<evidence type="ECO:0000256" key="1">
    <source>
        <dbReference type="ARBA" id="ARBA00009865"/>
    </source>
</evidence>
<evidence type="ECO:0000256" key="4">
    <source>
        <dbReference type="RuleBase" id="RU361187"/>
    </source>
</evidence>
<dbReference type="EMBL" id="WHPN01000014">
    <property type="protein sequence ID" value="KAF4411041.1"/>
    <property type="molecule type" value="Genomic_DNA"/>
</dbReference>
<dbReference type="RefSeq" id="WP_156204820.1">
    <property type="nucleotide sequence ID" value="NZ_WHPN01000014.1"/>
</dbReference>
<dbReference type="PANTHER" id="PTHR22925">
    <property type="entry name" value="GLYCOSYL HYDROLASE 43 FAMILY MEMBER"/>
    <property type="match status" value="1"/>
</dbReference>
<dbReference type="PROSITE" id="PS51257">
    <property type="entry name" value="PROKAR_LIPOPROTEIN"/>
    <property type="match status" value="1"/>
</dbReference>
<keyword evidence="2 4" id="KW-0378">Hydrolase</keyword>
<reference evidence="7 8" key="1">
    <citation type="submission" date="2019-10" db="EMBL/GenBank/DDBJ databases">
        <title>Streptomyces tenebrisbrunneis sp.nov., an endogenous actinomycete isolated from of Lycium ruthenicum.</title>
        <authorList>
            <person name="Ma L."/>
        </authorList>
    </citation>
    <scope>NUCLEOTIDE SEQUENCE [LARGE SCALE GENOMIC DNA]</scope>
    <source>
        <strain evidence="7 8">TRM 66187</strain>
    </source>
</reference>
<dbReference type="Pfam" id="PF04616">
    <property type="entry name" value="Glyco_hydro_43"/>
    <property type="match status" value="1"/>
</dbReference>
<dbReference type="CDD" id="cd18822">
    <property type="entry name" value="GH43_CtGH43-like"/>
    <property type="match status" value="1"/>
</dbReference>
<dbReference type="InterPro" id="IPR035992">
    <property type="entry name" value="Ricin_B-like_lectins"/>
</dbReference>
<evidence type="ECO:0000256" key="2">
    <source>
        <dbReference type="ARBA" id="ARBA00022801"/>
    </source>
</evidence>
<feature type="domain" description="Ricin B lectin" evidence="6">
    <location>
        <begin position="343"/>
        <end position="482"/>
    </location>
</feature>
<name>A0ABQ7FQ35_9ACTN</name>
<accession>A0ABQ7FQ35</accession>
<dbReference type="InterPro" id="IPR006710">
    <property type="entry name" value="Glyco_hydro_43"/>
</dbReference>
<dbReference type="SMART" id="SM00458">
    <property type="entry name" value="RICIN"/>
    <property type="match status" value="1"/>
</dbReference>
<evidence type="ECO:0000313" key="8">
    <source>
        <dbReference type="Proteomes" id="UP000621266"/>
    </source>
</evidence>
<dbReference type="Proteomes" id="UP000621266">
    <property type="component" value="Unassembled WGS sequence"/>
</dbReference>
<evidence type="ECO:0000259" key="6">
    <source>
        <dbReference type="SMART" id="SM00458"/>
    </source>
</evidence>
<dbReference type="SUPFAM" id="SSF75005">
    <property type="entry name" value="Arabinanase/levansucrase/invertase"/>
    <property type="match status" value="1"/>
</dbReference>